<dbReference type="Gene3D" id="3.40.50.620">
    <property type="entry name" value="HUPs"/>
    <property type="match status" value="1"/>
</dbReference>
<evidence type="ECO:0000313" key="12">
    <source>
        <dbReference type="Proteomes" id="UP000663671"/>
    </source>
</evidence>
<dbReference type="OrthoDB" id="1706657at2759"/>
<dbReference type="Pfam" id="PF00133">
    <property type="entry name" value="tRNA-synt_1"/>
    <property type="match status" value="1"/>
</dbReference>
<evidence type="ECO:0000313" key="11">
    <source>
        <dbReference type="EMBL" id="QSS60119.1"/>
    </source>
</evidence>
<dbReference type="Proteomes" id="UP000663671">
    <property type="component" value="Chromosome 4"/>
</dbReference>
<dbReference type="VEuPathDB" id="FungiDB:I7I51_04916"/>
<protein>
    <recommendedName>
        <fullName evidence="2">isoleucine--tRNA ligase</fullName>
        <ecNumber evidence="2">6.1.1.5</ecNumber>
    </recommendedName>
    <alternativeName>
        <fullName evidence="8">Isoleucyl-tRNA synthetase</fullName>
    </alternativeName>
</protein>
<sequence length="304" mass="35684">MAIDFPKEEEVFLKRWKEIGAFERQVELSRGRTPYTFYDGPPFATGLPHYGHLLASTIKDIIPRYWSMKGRYVERRFGWDTHGVPIEYEIDKTLGMSGSEAVEKLGLGKYNAECRAVVMRFAAEWRQTIDRLGRWIDFDNDYKQTMDTSYMESLWWIVKQLFDKGVIYRGYRVMPYSTALNTPLSNFEAQQNYKDVQDPAIVVSFPLLDDPQTKLLAWTTTPWTLPSHTSLAAHPDFEYVKIHDVVSGSNYILIEALLKTLYKDLKKAKYQVLERFKGSAMKGWRYQPLFDYFYEEFKDMMVLV</sequence>
<evidence type="ECO:0000256" key="3">
    <source>
        <dbReference type="ARBA" id="ARBA00022598"/>
    </source>
</evidence>
<evidence type="ECO:0000256" key="7">
    <source>
        <dbReference type="ARBA" id="ARBA00023146"/>
    </source>
</evidence>
<keyword evidence="6" id="KW-0648">Protein biosynthesis</keyword>
<accession>A0A8A1M222</accession>
<dbReference type="GO" id="GO:0002161">
    <property type="term" value="F:aminoacyl-tRNA deacylase activity"/>
    <property type="evidence" value="ECO:0007669"/>
    <property type="project" value="InterPro"/>
</dbReference>
<dbReference type="Gene3D" id="3.90.740.10">
    <property type="entry name" value="Valyl/Leucyl/Isoleucyl-tRNA synthetase, editing domain"/>
    <property type="match status" value="1"/>
</dbReference>
<feature type="domain" description="Aminoacyl-tRNA synthetase class Ia" evidence="10">
    <location>
        <begin position="13"/>
        <end position="270"/>
    </location>
</feature>
<dbReference type="GO" id="GO:0004822">
    <property type="term" value="F:isoleucine-tRNA ligase activity"/>
    <property type="evidence" value="ECO:0007669"/>
    <property type="project" value="UniProtKB-EC"/>
</dbReference>
<dbReference type="InterPro" id="IPR014729">
    <property type="entry name" value="Rossmann-like_a/b/a_fold"/>
</dbReference>
<dbReference type="InterPro" id="IPR002301">
    <property type="entry name" value="Ile-tRNA-ligase"/>
</dbReference>
<evidence type="ECO:0000256" key="8">
    <source>
        <dbReference type="ARBA" id="ARBA00032665"/>
    </source>
</evidence>
<dbReference type="PANTHER" id="PTHR42780:SF1">
    <property type="entry name" value="ISOLEUCINE--TRNA LIGASE, CYTOPLASMIC"/>
    <property type="match status" value="1"/>
</dbReference>
<dbReference type="InterPro" id="IPR002300">
    <property type="entry name" value="aa-tRNA-synth_Ia"/>
</dbReference>
<name>A0A8A1M222_AJECA</name>
<keyword evidence="5" id="KW-0067">ATP-binding</keyword>
<keyword evidence="7 11" id="KW-0030">Aminoacyl-tRNA synthetase</keyword>
<keyword evidence="4" id="KW-0547">Nucleotide-binding</keyword>
<evidence type="ECO:0000256" key="5">
    <source>
        <dbReference type="ARBA" id="ARBA00022840"/>
    </source>
</evidence>
<dbReference type="InterPro" id="IPR023586">
    <property type="entry name" value="Ile-tRNA-ligase_type2"/>
</dbReference>
<comment type="similarity">
    <text evidence="1">Belongs to the class-I aminoacyl-tRNA synthetase family.</text>
</comment>
<proteinExistence type="inferred from homology"/>
<dbReference type="PANTHER" id="PTHR42780">
    <property type="entry name" value="SOLEUCYL-TRNA SYNTHETASE"/>
    <property type="match status" value="1"/>
</dbReference>
<dbReference type="FunFam" id="3.40.50.620:FF:000023">
    <property type="entry name" value="Isoleucyl-tRNA synthetase,cytoplasmic"/>
    <property type="match status" value="1"/>
</dbReference>
<dbReference type="EC" id="6.1.1.5" evidence="2"/>
<dbReference type="AlphaFoldDB" id="A0A8A1M222"/>
<keyword evidence="3" id="KW-0436">Ligase</keyword>
<evidence type="ECO:0000256" key="9">
    <source>
        <dbReference type="ARBA" id="ARBA00048359"/>
    </source>
</evidence>
<evidence type="ECO:0000256" key="4">
    <source>
        <dbReference type="ARBA" id="ARBA00022741"/>
    </source>
</evidence>
<organism evidence="11 12">
    <name type="scientific">Ajellomyces capsulatus</name>
    <name type="common">Darling's disease fungus</name>
    <name type="synonym">Histoplasma capsulatum</name>
    <dbReference type="NCBI Taxonomy" id="5037"/>
    <lineage>
        <taxon>Eukaryota</taxon>
        <taxon>Fungi</taxon>
        <taxon>Dikarya</taxon>
        <taxon>Ascomycota</taxon>
        <taxon>Pezizomycotina</taxon>
        <taxon>Eurotiomycetes</taxon>
        <taxon>Eurotiomycetidae</taxon>
        <taxon>Onygenales</taxon>
        <taxon>Ajellomycetaceae</taxon>
        <taxon>Histoplasma</taxon>
    </lineage>
</organism>
<dbReference type="GO" id="GO:0006428">
    <property type="term" value="P:isoleucyl-tRNA aminoacylation"/>
    <property type="evidence" value="ECO:0007669"/>
    <property type="project" value="InterPro"/>
</dbReference>
<dbReference type="SUPFAM" id="SSF52374">
    <property type="entry name" value="Nucleotidylyl transferase"/>
    <property type="match status" value="1"/>
</dbReference>
<dbReference type="GO" id="GO:0005524">
    <property type="term" value="F:ATP binding"/>
    <property type="evidence" value="ECO:0007669"/>
    <property type="project" value="UniProtKB-KW"/>
</dbReference>
<evidence type="ECO:0000256" key="1">
    <source>
        <dbReference type="ARBA" id="ARBA00005594"/>
    </source>
</evidence>
<dbReference type="InterPro" id="IPR009008">
    <property type="entry name" value="Val/Leu/Ile-tRNA-synth_edit"/>
</dbReference>
<evidence type="ECO:0000259" key="10">
    <source>
        <dbReference type="Pfam" id="PF00133"/>
    </source>
</evidence>
<evidence type="ECO:0000256" key="6">
    <source>
        <dbReference type="ARBA" id="ARBA00022917"/>
    </source>
</evidence>
<dbReference type="PROSITE" id="PS00178">
    <property type="entry name" value="AA_TRNA_LIGASE_I"/>
    <property type="match status" value="1"/>
</dbReference>
<reference evidence="11" key="1">
    <citation type="submission" date="2021-01" db="EMBL/GenBank/DDBJ databases">
        <title>Chromosome-level genome assembly of a human fungal pathogen reveals clustering of transcriptionally co-regulated genes.</title>
        <authorList>
            <person name="Voorhies M."/>
            <person name="Cohen S."/>
            <person name="Shea T.P."/>
            <person name="Petrus S."/>
            <person name="Munoz J.F."/>
            <person name="Poplawski S."/>
            <person name="Goldman W.E."/>
            <person name="Michael T."/>
            <person name="Cuomo C.A."/>
            <person name="Sil A."/>
            <person name="Beyhan S."/>
        </authorList>
    </citation>
    <scope>NUCLEOTIDE SEQUENCE</scope>
    <source>
        <strain evidence="11">WU24</strain>
    </source>
</reference>
<evidence type="ECO:0000256" key="2">
    <source>
        <dbReference type="ARBA" id="ARBA00013165"/>
    </source>
</evidence>
<comment type="catalytic activity">
    <reaction evidence="9">
        <text>tRNA(Ile) + L-isoleucine + ATP = L-isoleucyl-tRNA(Ile) + AMP + diphosphate</text>
        <dbReference type="Rhea" id="RHEA:11060"/>
        <dbReference type="Rhea" id="RHEA-COMP:9666"/>
        <dbReference type="Rhea" id="RHEA-COMP:9695"/>
        <dbReference type="ChEBI" id="CHEBI:30616"/>
        <dbReference type="ChEBI" id="CHEBI:33019"/>
        <dbReference type="ChEBI" id="CHEBI:58045"/>
        <dbReference type="ChEBI" id="CHEBI:78442"/>
        <dbReference type="ChEBI" id="CHEBI:78528"/>
        <dbReference type="ChEBI" id="CHEBI:456215"/>
        <dbReference type="EC" id="6.1.1.5"/>
    </reaction>
</comment>
<dbReference type="EMBL" id="CP069110">
    <property type="protein sequence ID" value="QSS60119.1"/>
    <property type="molecule type" value="Genomic_DNA"/>
</dbReference>
<gene>
    <name evidence="11" type="primary">ILS1</name>
    <name evidence="11" type="ORF">I7I51_04916</name>
</gene>
<dbReference type="InterPro" id="IPR001412">
    <property type="entry name" value="aa-tRNA-synth_I_CS"/>
</dbReference>
<dbReference type="PRINTS" id="PR00984">
    <property type="entry name" value="TRNASYNTHILE"/>
</dbReference>